<dbReference type="EMBL" id="CAAALY010071161">
    <property type="protein sequence ID" value="VEL25018.1"/>
    <property type="molecule type" value="Genomic_DNA"/>
</dbReference>
<sequence length="74" mass="7619">VSSAHPVAKFQRQAGFGDFGTGLSCPHGSGVPAVSCLQSTDDRNLTCSSPPERPDLHDGPRNPDSNLELAGCGV</sequence>
<accession>A0A448X0V3</accession>
<gene>
    <name evidence="2" type="ORF">PXEA_LOCUS18458</name>
</gene>
<protein>
    <submittedName>
        <fullName evidence="2">Uncharacterized protein</fullName>
    </submittedName>
</protein>
<keyword evidence="3" id="KW-1185">Reference proteome</keyword>
<feature type="non-terminal residue" evidence="2">
    <location>
        <position position="1"/>
    </location>
</feature>
<feature type="compositionally biased region" description="Basic and acidic residues" evidence="1">
    <location>
        <begin position="52"/>
        <end position="61"/>
    </location>
</feature>
<feature type="region of interest" description="Disordered" evidence="1">
    <location>
        <begin position="41"/>
        <end position="74"/>
    </location>
</feature>
<dbReference type="Proteomes" id="UP000784294">
    <property type="component" value="Unassembled WGS sequence"/>
</dbReference>
<proteinExistence type="predicted"/>
<reference evidence="2" key="1">
    <citation type="submission" date="2018-11" db="EMBL/GenBank/DDBJ databases">
        <authorList>
            <consortium name="Pathogen Informatics"/>
        </authorList>
    </citation>
    <scope>NUCLEOTIDE SEQUENCE</scope>
</reference>
<evidence type="ECO:0000313" key="2">
    <source>
        <dbReference type="EMBL" id="VEL25018.1"/>
    </source>
</evidence>
<evidence type="ECO:0000256" key="1">
    <source>
        <dbReference type="SAM" id="MobiDB-lite"/>
    </source>
</evidence>
<dbReference type="AlphaFoldDB" id="A0A448X0V3"/>
<evidence type="ECO:0000313" key="3">
    <source>
        <dbReference type="Proteomes" id="UP000784294"/>
    </source>
</evidence>
<organism evidence="2 3">
    <name type="scientific">Protopolystoma xenopodis</name>
    <dbReference type="NCBI Taxonomy" id="117903"/>
    <lineage>
        <taxon>Eukaryota</taxon>
        <taxon>Metazoa</taxon>
        <taxon>Spiralia</taxon>
        <taxon>Lophotrochozoa</taxon>
        <taxon>Platyhelminthes</taxon>
        <taxon>Monogenea</taxon>
        <taxon>Polyopisthocotylea</taxon>
        <taxon>Polystomatidea</taxon>
        <taxon>Polystomatidae</taxon>
        <taxon>Protopolystoma</taxon>
    </lineage>
</organism>
<comment type="caution">
    <text evidence="2">The sequence shown here is derived from an EMBL/GenBank/DDBJ whole genome shotgun (WGS) entry which is preliminary data.</text>
</comment>
<name>A0A448X0V3_9PLAT</name>